<organism evidence="2 3">
    <name type="scientific">Rhodospirillum centenum (strain ATCC 51521 / SW)</name>
    <dbReference type="NCBI Taxonomy" id="414684"/>
    <lineage>
        <taxon>Bacteria</taxon>
        <taxon>Pseudomonadati</taxon>
        <taxon>Pseudomonadota</taxon>
        <taxon>Alphaproteobacteria</taxon>
        <taxon>Rhodospirillales</taxon>
        <taxon>Rhodospirillaceae</taxon>
        <taxon>Rhodospirillum</taxon>
    </lineage>
</organism>
<dbReference type="HOGENOM" id="CLU_046277_1_0_5"/>
<dbReference type="Gene3D" id="3.40.630.30">
    <property type="match status" value="1"/>
</dbReference>
<dbReference type="AlphaFoldDB" id="B6IRX1"/>
<gene>
    <name evidence="2" type="ordered locus">RC1_0776</name>
</gene>
<sequence>MAEEVRGADALAALALDWERLWRDDPAATPFHHPAWLVPWAQTFQPDRCRALTLRDGGRLLALWPLFLLGDRLLPLGCGTTDWLGPVVAPGLTGADLAPLFARLERDPDWRSCEADRLPPDSPLVLAAAPWPGEDGEGEPAPALDLPAPLSRARRQNLRTGWNRLRRLGLPAVRRVRGGAVAAAFDALSSLHAARWREREEAGVLAAPEVEAFHRLAVPALEAAGLLRLLSLDLDGRPVAVLYGLQAKGCFHYYLGGFDPALAEAGPGTLLVGEAIGAAAAEGCTLFDFLRGREPYKYRWGAVDRPCRTRRFFRDGHRGDRP</sequence>
<evidence type="ECO:0000259" key="1">
    <source>
        <dbReference type="Pfam" id="PF13480"/>
    </source>
</evidence>
<reference evidence="2 3" key="1">
    <citation type="journal article" date="2010" name="BMC Genomics">
        <title>Metabolic flexibility revealed in the genome of the cyst-forming alpha-1 proteobacterium Rhodospirillum centenum.</title>
        <authorList>
            <person name="Lu Y.K."/>
            <person name="Marden J."/>
            <person name="Han M."/>
            <person name="Swingley W.D."/>
            <person name="Mastrian S.D."/>
            <person name="Chowdhury S.R."/>
            <person name="Hao J."/>
            <person name="Helmy T."/>
            <person name="Kim S."/>
            <person name="Kurdoglu A.A."/>
            <person name="Matthies H.J."/>
            <person name="Rollo D."/>
            <person name="Stothard P."/>
            <person name="Blankenship R.E."/>
            <person name="Bauer C.E."/>
            <person name="Touchman J.W."/>
        </authorList>
    </citation>
    <scope>NUCLEOTIDE SEQUENCE [LARGE SCALE GENOMIC DNA]</scope>
    <source>
        <strain evidence="3">ATCC 51521 / SW</strain>
    </source>
</reference>
<feature type="domain" description="BioF2-like acetyltransferase" evidence="1">
    <location>
        <begin position="153"/>
        <end position="297"/>
    </location>
</feature>
<dbReference type="SUPFAM" id="SSF55729">
    <property type="entry name" value="Acyl-CoA N-acyltransferases (Nat)"/>
    <property type="match status" value="1"/>
</dbReference>
<keyword evidence="3" id="KW-1185">Reference proteome</keyword>
<dbReference type="EMBL" id="CP000613">
    <property type="protein sequence ID" value="ACI98207.1"/>
    <property type="molecule type" value="Genomic_DNA"/>
</dbReference>
<dbReference type="RefSeq" id="WP_012565998.1">
    <property type="nucleotide sequence ID" value="NC_011420.2"/>
</dbReference>
<evidence type="ECO:0000313" key="2">
    <source>
        <dbReference type="EMBL" id="ACI98207.1"/>
    </source>
</evidence>
<evidence type="ECO:0000313" key="3">
    <source>
        <dbReference type="Proteomes" id="UP000001591"/>
    </source>
</evidence>
<dbReference type="eggNOG" id="COG5653">
    <property type="taxonomic scope" value="Bacteria"/>
</dbReference>
<dbReference type="Proteomes" id="UP000001591">
    <property type="component" value="Chromosome"/>
</dbReference>
<accession>B6IRX1</accession>
<proteinExistence type="predicted"/>
<dbReference type="STRING" id="414684.RC1_0776"/>
<dbReference type="Pfam" id="PF13480">
    <property type="entry name" value="Acetyltransf_6"/>
    <property type="match status" value="1"/>
</dbReference>
<dbReference type="KEGG" id="rce:RC1_0776"/>
<dbReference type="InterPro" id="IPR038740">
    <property type="entry name" value="BioF2-like_GNAT_dom"/>
</dbReference>
<dbReference type="InterPro" id="IPR016181">
    <property type="entry name" value="Acyl_CoA_acyltransferase"/>
</dbReference>
<name>B6IRX1_RHOCS</name>
<protein>
    <recommendedName>
        <fullName evidence="1">BioF2-like acetyltransferase domain-containing protein</fullName>
    </recommendedName>
</protein>